<evidence type="ECO:0000313" key="2">
    <source>
        <dbReference type="Proteomes" id="UP000664859"/>
    </source>
</evidence>
<sequence length="134" mass="15211">MAQHEEGVRYTCDTASEVVMRLFFRNFLERQPMALNVAMGGLSTFVKFRAYHAKSASLLLPVIEARQFIATLLAARGINTWAQAVHLTEHSPCFQGVPEWLVTRTLMTIERMKAQDATYAVYDIRTSQASRKDL</sequence>
<organism evidence="1 2">
    <name type="scientific">Tribonema minus</name>
    <dbReference type="NCBI Taxonomy" id="303371"/>
    <lineage>
        <taxon>Eukaryota</taxon>
        <taxon>Sar</taxon>
        <taxon>Stramenopiles</taxon>
        <taxon>Ochrophyta</taxon>
        <taxon>PX clade</taxon>
        <taxon>Xanthophyceae</taxon>
        <taxon>Tribonematales</taxon>
        <taxon>Tribonemataceae</taxon>
        <taxon>Tribonema</taxon>
    </lineage>
</organism>
<dbReference type="Proteomes" id="UP000664859">
    <property type="component" value="Unassembled WGS sequence"/>
</dbReference>
<gene>
    <name evidence="1" type="ORF">JKP88DRAFT_254870</name>
</gene>
<reference evidence="1" key="1">
    <citation type="submission" date="2021-02" db="EMBL/GenBank/DDBJ databases">
        <title>First Annotated Genome of the Yellow-green Alga Tribonema minus.</title>
        <authorList>
            <person name="Mahan K.M."/>
        </authorList>
    </citation>
    <scope>NUCLEOTIDE SEQUENCE</scope>
    <source>
        <strain evidence="1">UTEX B ZZ1240</strain>
    </source>
</reference>
<protein>
    <submittedName>
        <fullName evidence="1">Uncharacterized protein</fullName>
    </submittedName>
</protein>
<proteinExistence type="predicted"/>
<dbReference type="AlphaFoldDB" id="A0A836CHN1"/>
<evidence type="ECO:0000313" key="1">
    <source>
        <dbReference type="EMBL" id="KAG5185573.1"/>
    </source>
</evidence>
<comment type="caution">
    <text evidence="1">The sequence shown here is derived from an EMBL/GenBank/DDBJ whole genome shotgun (WGS) entry which is preliminary data.</text>
</comment>
<dbReference type="EMBL" id="JAFCMP010000126">
    <property type="protein sequence ID" value="KAG5185573.1"/>
    <property type="molecule type" value="Genomic_DNA"/>
</dbReference>
<name>A0A836CHN1_9STRA</name>
<accession>A0A836CHN1</accession>
<keyword evidence="2" id="KW-1185">Reference proteome</keyword>